<name>A0A1E1JYM6_9HELO</name>
<evidence type="ECO:0000313" key="3">
    <source>
        <dbReference type="Proteomes" id="UP000178129"/>
    </source>
</evidence>
<accession>A0A1E1JYM6</accession>
<sequence>MAGTDKTVAAMQKGRVEKAKSKKAKKEAAQARARVAREARTGKKPVAAKVTPKK</sequence>
<dbReference type="AlphaFoldDB" id="A0A1E1JYM6"/>
<gene>
    <name evidence="2" type="ORF">RCO7_01359</name>
</gene>
<comment type="caution">
    <text evidence="2">The sequence shown here is derived from an EMBL/GenBank/DDBJ whole genome shotgun (WGS) entry which is preliminary data.</text>
</comment>
<protein>
    <submittedName>
        <fullName evidence="2">Uncharacterized protein</fullName>
    </submittedName>
</protein>
<feature type="region of interest" description="Disordered" evidence="1">
    <location>
        <begin position="1"/>
        <end position="54"/>
    </location>
</feature>
<feature type="compositionally biased region" description="Low complexity" evidence="1">
    <location>
        <begin position="44"/>
        <end position="54"/>
    </location>
</feature>
<dbReference type="Proteomes" id="UP000178129">
    <property type="component" value="Unassembled WGS sequence"/>
</dbReference>
<keyword evidence="3" id="KW-1185">Reference proteome</keyword>
<reference evidence="3" key="1">
    <citation type="submission" date="2016-03" db="EMBL/GenBank/DDBJ databases">
        <authorList>
            <person name="Ploux O."/>
        </authorList>
    </citation>
    <scope>NUCLEOTIDE SEQUENCE [LARGE SCALE GENOMIC DNA]</scope>
    <source>
        <strain evidence="3">UK7</strain>
    </source>
</reference>
<organism evidence="2 3">
    <name type="scientific">Rhynchosporium graminicola</name>
    <dbReference type="NCBI Taxonomy" id="2792576"/>
    <lineage>
        <taxon>Eukaryota</taxon>
        <taxon>Fungi</taxon>
        <taxon>Dikarya</taxon>
        <taxon>Ascomycota</taxon>
        <taxon>Pezizomycotina</taxon>
        <taxon>Leotiomycetes</taxon>
        <taxon>Helotiales</taxon>
        <taxon>Ploettnerulaceae</taxon>
        <taxon>Rhynchosporium</taxon>
    </lineage>
</organism>
<evidence type="ECO:0000313" key="2">
    <source>
        <dbReference type="EMBL" id="CZS90976.1"/>
    </source>
</evidence>
<proteinExistence type="predicted"/>
<evidence type="ECO:0000256" key="1">
    <source>
        <dbReference type="SAM" id="MobiDB-lite"/>
    </source>
</evidence>
<dbReference type="InParanoid" id="A0A1E1JYM6"/>
<dbReference type="EMBL" id="FJUW01000004">
    <property type="protein sequence ID" value="CZS90976.1"/>
    <property type="molecule type" value="Genomic_DNA"/>
</dbReference>